<keyword evidence="3" id="KW-1185">Reference proteome</keyword>
<accession>A0ABD2YYU9</accession>
<protein>
    <submittedName>
        <fullName evidence="2">Uncharacterized protein</fullName>
    </submittedName>
</protein>
<reference evidence="2 3" key="1">
    <citation type="submission" date="2024-11" db="EMBL/GenBank/DDBJ databases">
        <title>A near-complete genome assembly of Cinchona calisaya.</title>
        <authorList>
            <person name="Lian D.C."/>
            <person name="Zhao X.W."/>
            <person name="Wei L."/>
        </authorList>
    </citation>
    <scope>NUCLEOTIDE SEQUENCE [LARGE SCALE GENOMIC DNA]</scope>
    <source>
        <tissue evidence="2">Nenye</tissue>
    </source>
</reference>
<comment type="caution">
    <text evidence="2">The sequence shown here is derived from an EMBL/GenBank/DDBJ whole genome shotgun (WGS) entry which is preliminary data.</text>
</comment>
<organism evidence="2 3">
    <name type="scientific">Cinchona calisaya</name>
    <dbReference type="NCBI Taxonomy" id="153742"/>
    <lineage>
        <taxon>Eukaryota</taxon>
        <taxon>Viridiplantae</taxon>
        <taxon>Streptophyta</taxon>
        <taxon>Embryophyta</taxon>
        <taxon>Tracheophyta</taxon>
        <taxon>Spermatophyta</taxon>
        <taxon>Magnoliopsida</taxon>
        <taxon>eudicotyledons</taxon>
        <taxon>Gunneridae</taxon>
        <taxon>Pentapetalae</taxon>
        <taxon>asterids</taxon>
        <taxon>lamiids</taxon>
        <taxon>Gentianales</taxon>
        <taxon>Rubiaceae</taxon>
        <taxon>Cinchonoideae</taxon>
        <taxon>Cinchoneae</taxon>
        <taxon>Cinchona</taxon>
    </lineage>
</organism>
<dbReference type="Proteomes" id="UP001630127">
    <property type="component" value="Unassembled WGS sequence"/>
</dbReference>
<gene>
    <name evidence="2" type="ORF">ACH5RR_030094</name>
</gene>
<name>A0ABD2YYU9_9GENT</name>
<evidence type="ECO:0000256" key="1">
    <source>
        <dbReference type="SAM" id="MobiDB-lite"/>
    </source>
</evidence>
<evidence type="ECO:0000313" key="2">
    <source>
        <dbReference type="EMBL" id="KAL3510693.1"/>
    </source>
</evidence>
<dbReference type="AlphaFoldDB" id="A0ABD2YYU9"/>
<sequence>MEGKMACDEVFSLVEELHHLLHIPLKILNIKKLQARLFIEKIDEVLKILEMEGTPILQDQLVEGIVPLALPIGGFVQGPRLRLVRSCAEYIMTTQYGWGGKLTREVPEIVEQVGLIEDKLEKFLDETDFYNFWEDLRKKLVALTPSREAVRDLLKASQELKDVINFFDEVATETGILCQYLMFLHRFLYEYVCECSNELVESIRNVVNRTLDALNSRKHDRLISRLAKFDDVLLGYSTRSREGKKNPIENMANKFFDGKNGMRLVLLETLGKLHSFEGEIDMICEKLGRKDLQSWNAPFSLSQSLNTVYSVSVFPPSKKRKRRTNGPLKKKRTENSHT</sequence>
<feature type="region of interest" description="Disordered" evidence="1">
    <location>
        <begin position="316"/>
        <end position="338"/>
    </location>
</feature>
<dbReference type="EMBL" id="JBJUIK010000012">
    <property type="protein sequence ID" value="KAL3510693.1"/>
    <property type="molecule type" value="Genomic_DNA"/>
</dbReference>
<feature type="compositionally biased region" description="Basic residues" evidence="1">
    <location>
        <begin position="317"/>
        <end position="332"/>
    </location>
</feature>
<evidence type="ECO:0000313" key="3">
    <source>
        <dbReference type="Proteomes" id="UP001630127"/>
    </source>
</evidence>
<proteinExistence type="predicted"/>